<dbReference type="EMBL" id="BSPC01000093">
    <property type="protein sequence ID" value="GLS23983.1"/>
    <property type="molecule type" value="Genomic_DNA"/>
</dbReference>
<sequence length="81" mass="9709">MMRSDEIRPKTLAKRHAERRTQLSSGFRRESFTLPREEARAKARDFFSRYPKAAYMTEIEYWEELPDGQIFVTMRHLPTAD</sequence>
<evidence type="ECO:0000313" key="2">
    <source>
        <dbReference type="EMBL" id="GLS23983.1"/>
    </source>
</evidence>
<evidence type="ECO:0000256" key="1">
    <source>
        <dbReference type="SAM" id="MobiDB-lite"/>
    </source>
</evidence>
<organism evidence="2 3">
    <name type="scientific">Labrys miyagiensis</name>
    <dbReference type="NCBI Taxonomy" id="346912"/>
    <lineage>
        <taxon>Bacteria</taxon>
        <taxon>Pseudomonadati</taxon>
        <taxon>Pseudomonadota</taxon>
        <taxon>Alphaproteobacteria</taxon>
        <taxon>Hyphomicrobiales</taxon>
        <taxon>Xanthobacteraceae</taxon>
        <taxon>Labrys</taxon>
    </lineage>
</organism>
<evidence type="ECO:0000313" key="3">
    <source>
        <dbReference type="Proteomes" id="UP001156882"/>
    </source>
</evidence>
<accession>A0ABQ6CUJ5</accession>
<reference evidence="3" key="1">
    <citation type="journal article" date="2019" name="Int. J. Syst. Evol. Microbiol.">
        <title>The Global Catalogue of Microorganisms (GCM) 10K type strain sequencing project: providing services to taxonomists for standard genome sequencing and annotation.</title>
        <authorList>
            <consortium name="The Broad Institute Genomics Platform"/>
            <consortium name="The Broad Institute Genome Sequencing Center for Infectious Disease"/>
            <person name="Wu L."/>
            <person name="Ma J."/>
        </authorList>
    </citation>
    <scope>NUCLEOTIDE SEQUENCE [LARGE SCALE GENOMIC DNA]</scope>
    <source>
        <strain evidence="3">NBRC 101365</strain>
    </source>
</reference>
<protein>
    <recommendedName>
        <fullName evidence="4">PFL domain-containing protein</fullName>
    </recommendedName>
</protein>
<keyword evidence="3" id="KW-1185">Reference proteome</keyword>
<proteinExistence type="predicted"/>
<gene>
    <name evidence="2" type="ORF">GCM10007874_70040</name>
</gene>
<feature type="region of interest" description="Disordered" evidence="1">
    <location>
        <begin position="1"/>
        <end position="31"/>
    </location>
</feature>
<comment type="caution">
    <text evidence="2">The sequence shown here is derived from an EMBL/GenBank/DDBJ whole genome shotgun (WGS) entry which is preliminary data.</text>
</comment>
<dbReference type="Proteomes" id="UP001156882">
    <property type="component" value="Unassembled WGS sequence"/>
</dbReference>
<evidence type="ECO:0008006" key="4">
    <source>
        <dbReference type="Google" id="ProtNLM"/>
    </source>
</evidence>
<name>A0ABQ6CUJ5_9HYPH</name>